<sequence>MFAIGSVVFAISLPNIYKSEALLAPAHTESSGGMGALAGQFGGLASLAGINLSGGGGIDKTTMAMEVMKSREFVGKFVQQHDLLVPLMAAKGWNVTRNELEIDADLYDANTSAWVREPNPPRGAAPSEQEAYKEFSDIFSVSQDKQTSLVKVSVEHYSPHVAKLWVEWLILAINEEMKRRDLEEAQRSIAYLERQIAQTRVAEMQAILYQLIEEQSKTMMFAEVRDEYAFKTVDPAIAPELKAKPGRALICVLGTMLGGMLSIMIVLIRYFTRKED</sequence>
<evidence type="ECO:0000256" key="1">
    <source>
        <dbReference type="SAM" id="Coils"/>
    </source>
</evidence>
<keyword evidence="2" id="KW-1133">Transmembrane helix</keyword>
<dbReference type="InterPro" id="IPR050445">
    <property type="entry name" value="Bact_polysacc_biosynth/exp"/>
</dbReference>
<dbReference type="Pfam" id="PF13807">
    <property type="entry name" value="GNVR"/>
    <property type="match status" value="1"/>
</dbReference>
<evidence type="ECO:0000313" key="4">
    <source>
        <dbReference type="EMBL" id="GAA4876961.1"/>
    </source>
</evidence>
<keyword evidence="1" id="KW-0175">Coiled coil</keyword>
<evidence type="ECO:0000256" key="2">
    <source>
        <dbReference type="SAM" id="Phobius"/>
    </source>
</evidence>
<keyword evidence="5" id="KW-1185">Reference proteome</keyword>
<protein>
    <submittedName>
        <fullName evidence="4">Wzz/FepE/Etk N-terminal domain-containing protein</fullName>
    </submittedName>
</protein>
<dbReference type="Proteomes" id="UP001499988">
    <property type="component" value="Unassembled WGS sequence"/>
</dbReference>
<feature type="domain" description="Tyrosine-protein kinase G-rich" evidence="3">
    <location>
        <begin position="227"/>
        <end position="270"/>
    </location>
</feature>
<dbReference type="EMBL" id="BAABJZ010000009">
    <property type="protein sequence ID" value="GAA4876961.1"/>
    <property type="molecule type" value="Genomic_DNA"/>
</dbReference>
<dbReference type="InterPro" id="IPR032807">
    <property type="entry name" value="GNVR"/>
</dbReference>
<comment type="caution">
    <text evidence="4">The sequence shown here is derived from an EMBL/GenBank/DDBJ whole genome shotgun (WGS) entry which is preliminary data.</text>
</comment>
<accession>A0ABP9EHF7</accession>
<proteinExistence type="predicted"/>
<feature type="transmembrane region" description="Helical" evidence="2">
    <location>
        <begin position="248"/>
        <end position="271"/>
    </location>
</feature>
<feature type="coiled-coil region" evidence="1">
    <location>
        <begin position="175"/>
        <end position="202"/>
    </location>
</feature>
<keyword evidence="2" id="KW-0472">Membrane</keyword>
<reference evidence="5" key="1">
    <citation type="journal article" date="2019" name="Int. J. Syst. Evol. Microbiol.">
        <title>The Global Catalogue of Microorganisms (GCM) 10K type strain sequencing project: providing services to taxonomists for standard genome sequencing and annotation.</title>
        <authorList>
            <consortium name="The Broad Institute Genomics Platform"/>
            <consortium name="The Broad Institute Genome Sequencing Center for Infectious Disease"/>
            <person name="Wu L."/>
            <person name="Ma J."/>
        </authorList>
    </citation>
    <scope>NUCLEOTIDE SEQUENCE [LARGE SCALE GENOMIC DNA]</scope>
    <source>
        <strain evidence="5">JCM 18401</strain>
    </source>
</reference>
<keyword evidence="2" id="KW-0812">Transmembrane</keyword>
<evidence type="ECO:0000313" key="5">
    <source>
        <dbReference type="Proteomes" id="UP001499988"/>
    </source>
</evidence>
<organism evidence="4 5">
    <name type="scientific">Ferrimonas pelagia</name>
    <dbReference type="NCBI Taxonomy" id="1177826"/>
    <lineage>
        <taxon>Bacteria</taxon>
        <taxon>Pseudomonadati</taxon>
        <taxon>Pseudomonadota</taxon>
        <taxon>Gammaproteobacteria</taxon>
        <taxon>Alteromonadales</taxon>
        <taxon>Ferrimonadaceae</taxon>
        <taxon>Ferrimonas</taxon>
    </lineage>
</organism>
<dbReference type="PANTHER" id="PTHR32309:SF13">
    <property type="entry name" value="FERRIC ENTEROBACTIN TRANSPORT PROTEIN FEPE"/>
    <property type="match status" value="1"/>
</dbReference>
<gene>
    <name evidence="4" type="ORF">GCM10023333_07780</name>
</gene>
<name>A0ABP9EHF7_9GAMM</name>
<dbReference type="PANTHER" id="PTHR32309">
    <property type="entry name" value="TYROSINE-PROTEIN KINASE"/>
    <property type="match status" value="1"/>
</dbReference>
<evidence type="ECO:0000259" key="3">
    <source>
        <dbReference type="Pfam" id="PF13807"/>
    </source>
</evidence>